<dbReference type="Pfam" id="PF12906">
    <property type="entry name" value="RINGv"/>
    <property type="match status" value="1"/>
</dbReference>
<name>A0A2I0AFA0_9ASPA</name>
<reference evidence="7 8" key="1">
    <citation type="journal article" date="2017" name="Nature">
        <title>The Apostasia genome and the evolution of orchids.</title>
        <authorList>
            <person name="Zhang G.Q."/>
            <person name="Liu K.W."/>
            <person name="Li Z."/>
            <person name="Lohaus R."/>
            <person name="Hsiao Y.Y."/>
            <person name="Niu S.C."/>
            <person name="Wang J.Y."/>
            <person name="Lin Y.C."/>
            <person name="Xu Q."/>
            <person name="Chen L.J."/>
            <person name="Yoshida K."/>
            <person name="Fujiwara S."/>
            <person name="Wang Z.W."/>
            <person name="Zhang Y.Q."/>
            <person name="Mitsuda N."/>
            <person name="Wang M."/>
            <person name="Liu G.H."/>
            <person name="Pecoraro L."/>
            <person name="Huang H.X."/>
            <person name="Xiao X.J."/>
            <person name="Lin M."/>
            <person name="Wu X.Y."/>
            <person name="Wu W.L."/>
            <person name="Chen Y.Y."/>
            <person name="Chang S.B."/>
            <person name="Sakamoto S."/>
            <person name="Ohme-Takagi M."/>
            <person name="Yagi M."/>
            <person name="Zeng S.J."/>
            <person name="Shen C.Y."/>
            <person name="Yeh C.M."/>
            <person name="Luo Y.B."/>
            <person name="Tsai W.C."/>
            <person name="Van de Peer Y."/>
            <person name="Liu Z.J."/>
        </authorList>
    </citation>
    <scope>NUCLEOTIDE SEQUENCE [LARGE SCALE GENOMIC DNA]</scope>
    <source>
        <strain evidence="8">cv. Shenzhen</strain>
        <tissue evidence="7">Stem</tissue>
    </source>
</reference>
<dbReference type="SUPFAM" id="SSF57850">
    <property type="entry name" value="RING/U-box"/>
    <property type="match status" value="1"/>
</dbReference>
<evidence type="ECO:0000256" key="1">
    <source>
        <dbReference type="ARBA" id="ARBA00022723"/>
    </source>
</evidence>
<evidence type="ECO:0000313" key="7">
    <source>
        <dbReference type="EMBL" id="PKA54195.1"/>
    </source>
</evidence>
<keyword evidence="5" id="KW-1133">Transmembrane helix</keyword>
<keyword evidence="5" id="KW-0812">Transmembrane</keyword>
<dbReference type="EMBL" id="KZ451982">
    <property type="protein sequence ID" value="PKA54195.1"/>
    <property type="molecule type" value="Genomic_DNA"/>
</dbReference>
<feature type="domain" description="RING-CH-type" evidence="6">
    <location>
        <begin position="87"/>
        <end position="147"/>
    </location>
</feature>
<evidence type="ECO:0000256" key="5">
    <source>
        <dbReference type="SAM" id="Phobius"/>
    </source>
</evidence>
<feature type="transmembrane region" description="Helical" evidence="5">
    <location>
        <begin position="185"/>
        <end position="207"/>
    </location>
</feature>
<dbReference type="STRING" id="1088818.A0A2I0AFA0"/>
<evidence type="ECO:0000256" key="2">
    <source>
        <dbReference type="ARBA" id="ARBA00022771"/>
    </source>
</evidence>
<keyword evidence="5" id="KW-0472">Membrane</keyword>
<dbReference type="Gene3D" id="3.30.40.10">
    <property type="entry name" value="Zinc/RING finger domain, C3HC4 (zinc finger)"/>
    <property type="match status" value="1"/>
</dbReference>
<dbReference type="PANTHER" id="PTHR46214">
    <property type="entry name" value="ZINC FINGER, RING-CH-TYPE"/>
    <property type="match status" value="1"/>
</dbReference>
<organism evidence="7 8">
    <name type="scientific">Apostasia shenzhenica</name>
    <dbReference type="NCBI Taxonomy" id="1088818"/>
    <lineage>
        <taxon>Eukaryota</taxon>
        <taxon>Viridiplantae</taxon>
        <taxon>Streptophyta</taxon>
        <taxon>Embryophyta</taxon>
        <taxon>Tracheophyta</taxon>
        <taxon>Spermatophyta</taxon>
        <taxon>Magnoliopsida</taxon>
        <taxon>Liliopsida</taxon>
        <taxon>Asparagales</taxon>
        <taxon>Orchidaceae</taxon>
        <taxon>Apostasioideae</taxon>
        <taxon>Apostasia</taxon>
    </lineage>
</organism>
<evidence type="ECO:0000259" key="6">
    <source>
        <dbReference type="PROSITE" id="PS51292"/>
    </source>
</evidence>
<keyword evidence="8" id="KW-1185">Reference proteome</keyword>
<dbReference type="InterPro" id="IPR013083">
    <property type="entry name" value="Znf_RING/FYVE/PHD"/>
</dbReference>
<protein>
    <submittedName>
        <fullName evidence="7">E3 ubiquitin-protein ligase MARCH6</fullName>
    </submittedName>
</protein>
<dbReference type="SMART" id="SM00744">
    <property type="entry name" value="RINGv"/>
    <property type="match status" value="1"/>
</dbReference>
<dbReference type="PROSITE" id="PS51292">
    <property type="entry name" value="ZF_RING_CH"/>
    <property type="match status" value="1"/>
</dbReference>
<dbReference type="GO" id="GO:0008270">
    <property type="term" value="F:zinc ion binding"/>
    <property type="evidence" value="ECO:0007669"/>
    <property type="project" value="UniProtKB-KW"/>
</dbReference>
<sequence>MPQDGPGTDERQEVAEGSGCDPDWNPNRSSNSERDPVSEPPPALTIVISQPDGATSIKGDESKRAAVEREEKVLGVVAVARKGVFQRSESDHEQCRVCQQRTEEPLIDLGCGCRGELAKAHRSCIGLWFRSRGSNKCEICQQVAVNVASPDSQPITNYWVWRVESAYGASNTGRQGRQTWCFNPLWIAFTILIGGLLLDVLISVSLGVSALPVNVIIGLLIVLGLGTALRLSLECFQEQDSRTHAHATETNINPGYQPSV</sequence>
<dbReference type="AlphaFoldDB" id="A0A2I0AFA0"/>
<feature type="region of interest" description="Disordered" evidence="4">
    <location>
        <begin position="1"/>
        <end position="64"/>
    </location>
</feature>
<evidence type="ECO:0000256" key="3">
    <source>
        <dbReference type="ARBA" id="ARBA00022833"/>
    </source>
</evidence>
<dbReference type="Proteomes" id="UP000236161">
    <property type="component" value="Unassembled WGS sequence"/>
</dbReference>
<evidence type="ECO:0000256" key="4">
    <source>
        <dbReference type="SAM" id="MobiDB-lite"/>
    </source>
</evidence>
<evidence type="ECO:0000313" key="8">
    <source>
        <dbReference type="Proteomes" id="UP000236161"/>
    </source>
</evidence>
<gene>
    <name evidence="7" type="ORF">AXF42_Ash000028</name>
</gene>
<dbReference type="PANTHER" id="PTHR46214:SF16">
    <property type="entry name" value="OS10G0481450 PROTEIN"/>
    <property type="match status" value="1"/>
</dbReference>
<accession>A0A2I0AFA0</accession>
<keyword evidence="3" id="KW-0862">Zinc</keyword>
<keyword evidence="1" id="KW-0479">Metal-binding</keyword>
<proteinExistence type="predicted"/>
<dbReference type="InterPro" id="IPR011016">
    <property type="entry name" value="Znf_RING-CH"/>
</dbReference>
<keyword evidence="2" id="KW-0863">Zinc-finger</keyword>
<feature type="transmembrane region" description="Helical" evidence="5">
    <location>
        <begin position="213"/>
        <end position="233"/>
    </location>
</feature>
<dbReference type="OrthoDB" id="273089at2759"/>